<keyword evidence="5" id="KW-1133">Transmembrane helix</keyword>
<keyword evidence="6" id="KW-0472">Membrane</keyword>
<dbReference type="Pfam" id="PF09726">
    <property type="entry name" value="Macoilin"/>
    <property type="match status" value="1"/>
</dbReference>
<evidence type="ECO:0000256" key="5">
    <source>
        <dbReference type="ARBA" id="ARBA00022989"/>
    </source>
</evidence>
<evidence type="ECO:0000256" key="6">
    <source>
        <dbReference type="ARBA" id="ARBA00023136"/>
    </source>
</evidence>
<evidence type="ECO:0000256" key="3">
    <source>
        <dbReference type="ARBA" id="ARBA00022692"/>
    </source>
</evidence>
<evidence type="ECO:0000313" key="8">
    <source>
        <dbReference type="WBParaSite" id="MCU_012714-RA"/>
    </source>
</evidence>
<protein>
    <submittedName>
        <fullName evidence="8">Uncharacterized protein</fullName>
    </submittedName>
</protein>
<evidence type="ECO:0000256" key="1">
    <source>
        <dbReference type="ARBA" id="ARBA00004232"/>
    </source>
</evidence>
<proteinExistence type="predicted"/>
<dbReference type="GO" id="GO:0023041">
    <property type="term" value="P:neuronal signal transduction"/>
    <property type="evidence" value="ECO:0007669"/>
    <property type="project" value="InterPro"/>
</dbReference>
<sequence length="300" mass="33530">MSVALVAPTPVEHLRFQTIRAKVRHHKTWTSDTTSELTDTSFINCLKFPPVLCSACQSQFWCPTSSFALALESDAFCTSDVTQIPPCCHYLRPHTHRLVVALRARDLTQTHTTTRRTQHSISLSPCVLKGLSTVFVDFQRQLGLTAALVLLGHAGRSCQSRFASDDCCTPHTAGRPIKLLPEQQHGLSHSRAESHSRWSRGIGYPVVTLGFGLKSLLSHHLRLRRQHYVKTQNSKYFCLLELALPEEARSLYRRGTSVLHRHISPAWVMSGEASLRHSPRQSCDVASSKHLDGGLWGLPN</sequence>
<dbReference type="InterPro" id="IPR019130">
    <property type="entry name" value="Macoilin"/>
</dbReference>
<keyword evidence="3" id="KW-0812">Transmembrane</keyword>
<dbReference type="GO" id="GO:0031965">
    <property type="term" value="C:nuclear membrane"/>
    <property type="evidence" value="ECO:0007669"/>
    <property type="project" value="UniProtKB-SubCell"/>
</dbReference>
<reference evidence="8" key="1">
    <citation type="submission" date="2019-11" db="UniProtKB">
        <authorList>
            <consortium name="WormBaseParasite"/>
        </authorList>
    </citation>
    <scope>IDENTIFICATION</scope>
</reference>
<name>A0A5K3G3M1_MESCO</name>
<dbReference type="WBParaSite" id="MCU_012714-RA">
    <property type="protein sequence ID" value="MCU_012714-RA"/>
    <property type="gene ID" value="MCU_012714"/>
</dbReference>
<evidence type="ECO:0000256" key="4">
    <source>
        <dbReference type="ARBA" id="ARBA00022824"/>
    </source>
</evidence>
<accession>A0A5K3G3M1</accession>
<organism evidence="8">
    <name type="scientific">Mesocestoides corti</name>
    <name type="common">Flatworm</name>
    <dbReference type="NCBI Taxonomy" id="53468"/>
    <lineage>
        <taxon>Eukaryota</taxon>
        <taxon>Metazoa</taxon>
        <taxon>Spiralia</taxon>
        <taxon>Lophotrochozoa</taxon>
        <taxon>Platyhelminthes</taxon>
        <taxon>Cestoda</taxon>
        <taxon>Eucestoda</taxon>
        <taxon>Cyclophyllidea</taxon>
        <taxon>Mesocestoididae</taxon>
        <taxon>Mesocestoides</taxon>
    </lineage>
</organism>
<keyword evidence="4" id="KW-0256">Endoplasmic reticulum</keyword>
<comment type="subcellular location">
    <subcellularLocation>
        <location evidence="1">Nucleus membrane</location>
        <topology evidence="1">Multi-pass membrane protein</topology>
    </subcellularLocation>
    <subcellularLocation>
        <location evidence="2">Rough endoplasmic reticulum membrane</location>
        <topology evidence="2">Multi-pass membrane protein</topology>
    </subcellularLocation>
</comment>
<dbReference type="AlphaFoldDB" id="A0A5K3G3M1"/>
<evidence type="ECO:0000256" key="2">
    <source>
        <dbReference type="ARBA" id="ARBA00004269"/>
    </source>
</evidence>
<dbReference type="GO" id="GO:0030867">
    <property type="term" value="C:rough endoplasmic reticulum membrane"/>
    <property type="evidence" value="ECO:0007669"/>
    <property type="project" value="UniProtKB-SubCell"/>
</dbReference>
<keyword evidence="7" id="KW-0539">Nucleus</keyword>
<evidence type="ECO:0000256" key="7">
    <source>
        <dbReference type="ARBA" id="ARBA00023242"/>
    </source>
</evidence>